<accession>A0ACB9W9W3</accession>
<name>A0ACB9W9W3_CHAAC</name>
<evidence type="ECO:0000313" key="1">
    <source>
        <dbReference type="EMBL" id="KAI4810060.1"/>
    </source>
</evidence>
<reference evidence="1" key="1">
    <citation type="submission" date="2022-05" db="EMBL/GenBank/DDBJ databases">
        <title>Chromosome-level genome of Chaenocephalus aceratus.</title>
        <authorList>
            <person name="Park H."/>
        </authorList>
    </citation>
    <scope>NUCLEOTIDE SEQUENCE</scope>
    <source>
        <strain evidence="1">KU_202001</strain>
    </source>
</reference>
<dbReference type="Proteomes" id="UP001057452">
    <property type="component" value="Chromosome 17"/>
</dbReference>
<comment type="caution">
    <text evidence="1">The sequence shown here is derived from an EMBL/GenBank/DDBJ whole genome shotgun (WGS) entry which is preliminary data.</text>
</comment>
<evidence type="ECO:0000313" key="2">
    <source>
        <dbReference type="Proteomes" id="UP001057452"/>
    </source>
</evidence>
<keyword evidence="2" id="KW-1185">Reference proteome</keyword>
<proteinExistence type="predicted"/>
<sequence length="212" mass="23536">MTARWPLVVFHNILDVSCYNAFVVWRELNPGWMPGKHNKRRVFLERLGKALVAPFIERRKRLPRTAASAAVVKAVRAEGARERARCGGGGDGGDGDAGTDSARTDSARTDSARTDSARTDSPRTDSPRTDSPFSASCASRPRAQASKRKRCQICPSKKDRKTHAVCCGCGRYVCKSCRKLQKLRARLLPRVRRGLPLARRSVSAVRFRSLTR</sequence>
<dbReference type="EMBL" id="CM043801">
    <property type="protein sequence ID" value="KAI4810060.1"/>
    <property type="molecule type" value="Genomic_DNA"/>
</dbReference>
<gene>
    <name evidence="1" type="ORF">KUCAC02_018910</name>
</gene>
<protein>
    <submittedName>
        <fullName evidence="1">Uncharacterized protein</fullName>
    </submittedName>
</protein>
<organism evidence="1 2">
    <name type="scientific">Chaenocephalus aceratus</name>
    <name type="common">Blackfin icefish</name>
    <name type="synonym">Chaenichthys aceratus</name>
    <dbReference type="NCBI Taxonomy" id="36190"/>
    <lineage>
        <taxon>Eukaryota</taxon>
        <taxon>Metazoa</taxon>
        <taxon>Chordata</taxon>
        <taxon>Craniata</taxon>
        <taxon>Vertebrata</taxon>
        <taxon>Euteleostomi</taxon>
        <taxon>Actinopterygii</taxon>
        <taxon>Neopterygii</taxon>
        <taxon>Teleostei</taxon>
        <taxon>Neoteleostei</taxon>
        <taxon>Acanthomorphata</taxon>
        <taxon>Eupercaria</taxon>
        <taxon>Perciformes</taxon>
        <taxon>Notothenioidei</taxon>
        <taxon>Channichthyidae</taxon>
        <taxon>Chaenocephalus</taxon>
    </lineage>
</organism>